<evidence type="ECO:0000313" key="7">
    <source>
        <dbReference type="EMBL" id="PON88932.1"/>
    </source>
</evidence>
<keyword evidence="3" id="KW-1133">Transmembrane helix</keyword>
<accession>A0A2P5ETQ4</accession>
<name>A0A2P5ETQ4_TREOI</name>
<feature type="domain" description="Disease resistance protein winged helix" evidence="5">
    <location>
        <begin position="799"/>
        <end position="864"/>
    </location>
</feature>
<dbReference type="InterPro" id="IPR027417">
    <property type="entry name" value="P-loop_NTPase"/>
</dbReference>
<dbReference type="OrthoDB" id="611536at2759"/>
<feature type="domain" description="Disease resistance R13L4/SHOC-2-like LRR" evidence="6">
    <location>
        <begin position="994"/>
        <end position="1307"/>
    </location>
</feature>
<protein>
    <submittedName>
        <fullName evidence="7">NB-ARC domain, LRR domain containing protein</fullName>
    </submittedName>
</protein>
<dbReference type="Pfam" id="PF23559">
    <property type="entry name" value="WHD_DRP"/>
    <property type="match status" value="1"/>
</dbReference>
<dbReference type="Gene3D" id="1.10.10.10">
    <property type="entry name" value="Winged helix-like DNA-binding domain superfamily/Winged helix DNA-binding domain"/>
    <property type="match status" value="1"/>
</dbReference>
<dbReference type="InterPro" id="IPR058922">
    <property type="entry name" value="WHD_DRP"/>
</dbReference>
<organism evidence="7 8">
    <name type="scientific">Trema orientale</name>
    <name type="common">Charcoal tree</name>
    <name type="synonym">Celtis orientalis</name>
    <dbReference type="NCBI Taxonomy" id="63057"/>
    <lineage>
        <taxon>Eukaryota</taxon>
        <taxon>Viridiplantae</taxon>
        <taxon>Streptophyta</taxon>
        <taxon>Embryophyta</taxon>
        <taxon>Tracheophyta</taxon>
        <taxon>Spermatophyta</taxon>
        <taxon>Magnoliopsida</taxon>
        <taxon>eudicotyledons</taxon>
        <taxon>Gunneridae</taxon>
        <taxon>Pentapetalae</taxon>
        <taxon>rosids</taxon>
        <taxon>fabids</taxon>
        <taxon>Rosales</taxon>
        <taxon>Cannabaceae</taxon>
        <taxon>Trema</taxon>
    </lineage>
</organism>
<dbReference type="PANTHER" id="PTHR23155">
    <property type="entry name" value="DISEASE RESISTANCE PROTEIN RP"/>
    <property type="match status" value="1"/>
</dbReference>
<dbReference type="PRINTS" id="PR00364">
    <property type="entry name" value="DISEASERSIST"/>
</dbReference>
<dbReference type="Pfam" id="PF23598">
    <property type="entry name" value="LRR_14"/>
    <property type="match status" value="1"/>
</dbReference>
<evidence type="ECO:0000256" key="1">
    <source>
        <dbReference type="ARBA" id="ARBA00022737"/>
    </source>
</evidence>
<evidence type="ECO:0000313" key="8">
    <source>
        <dbReference type="Proteomes" id="UP000237000"/>
    </source>
</evidence>
<keyword evidence="3" id="KW-0472">Membrane</keyword>
<dbReference type="SUPFAM" id="SSF52540">
    <property type="entry name" value="P-loop containing nucleoside triphosphate hydrolases"/>
    <property type="match status" value="1"/>
</dbReference>
<dbReference type="EMBL" id="JXTC01000100">
    <property type="protein sequence ID" value="PON88932.1"/>
    <property type="molecule type" value="Genomic_DNA"/>
</dbReference>
<dbReference type="PANTHER" id="PTHR23155:SF955">
    <property type="entry name" value="AAA+ ATPASE DOMAIN-CONTAINING PROTEIN"/>
    <property type="match status" value="1"/>
</dbReference>
<dbReference type="InterPro" id="IPR002182">
    <property type="entry name" value="NB-ARC"/>
</dbReference>
<dbReference type="InParanoid" id="A0A2P5ETQ4"/>
<keyword evidence="2" id="KW-0611">Plant defense</keyword>
<sequence>MNIRLEKAAEAGVAELFRTTETQDANTNTLVGSIQVVKDHLVDLTQTVNGHFFLLVAAVLFWSYVNYAPFYQVLICVSLTTTGIYLRLWYIAYFCVDGEIKRIRRESNFFRAILEDAAGITSLSDQLRTKLELLPRDCGLVSSRAIAQLESLQLTKWEVYWVDEISSVVQDAQCLVEAFLKRREELMSSFSSVRCLVEIDEFFQWTRVVKCTINDRIVGRMAWKKAPEVHVCEKIEKLWYVIRKVLDRPIEQHESQWVKSILEVDTGDQLKSPLLQKVGTTIEILEENKRFGITEARNVELQLRLLLPFLQLIKEFRLESKIERAWLKEVYELVTEANVVVDKFSEARAPQYRWLRVPNTLRDWKARRKLKADINYIDVGFTDLFQIKESYLETGHLQPDGVDKKLKLLHDQLGNMCKAPGSNAGINRLREAWLKVTENTARSASESDESFSKDIDQIKHHIDEELKLLGDQLDNMCKAPSSNASINKLREDWLKVMVKIANSESESNESFSQDIDQIKHHIDILRRGITACKIEVRDESSSVVGLEVDVQEVVSKLTTSHDITEHQNCSSVDVVSIVGMEGVGKTTLAKRIYSHSAFVGRFKSCLWINVPGNCDNKLSFLENVAKQVLVYPCPDDIGLQEPSSNSDKHLWKKVADILSENKYFLVLDNVSTMQAWNTFKDMLRPKSDGSKIVLTTRNEDVGSLADPSWRCAPHRLRLRTKDESLSLLKQMVGISRKEEKMARWGVPLAFVRVGCMTLLQRETASKELDVVEKLESSFKKTNYSDFPPHLNQLLQHLQLFPRDLEIPARRLITLWVSEGLVDQNREENETPEQVAERRIFEFIDRGIFQIVKRKASGKVKACRLSFTTERLRHEFKLDSQEQQFEDVSRSVQRLAHYFNKKKQCLCLICSESLPQDEPEGGRKLHRYDPLEDDEPIEDIGYFLQTFIEKREGNDARISLDFRNLRSFLSFDPREGNGPGKTIGNFLRKGIERGDFQELRVLDLERTFRPELPDCIGKLKKLKYLGLRWTHLNRIPSSIGDLVHLETLDVKHTYLCNLPSSAWKLQSLRNLYLNQGNRCKFLRQPSDSFLKFQRQPSYSFLENLQILWGMCVYKDSPIEDCLDKLTNIRKLGMEFQLDVSEQTRILSERITKWTQLQTLRLRSTAKTNESQMLKLKLSHLENLSSIELYGMPLNPALVQQLPKKLTELTLSASGLSKDAMTELGSLSNLKILCFYSDSYKEKQMCCPKESFPQLRVLKLWKLKELEELIVEEKALQNLRELETRACPKMEVPKGLENLEMLLELKVTNMPDEFAMEIENEKSLIWGNSSHSPSIIIQKGEEFMNKGT</sequence>
<feature type="transmembrane region" description="Helical" evidence="3">
    <location>
        <begin position="48"/>
        <end position="65"/>
    </location>
</feature>
<dbReference type="InterPro" id="IPR044974">
    <property type="entry name" value="Disease_R_plants"/>
</dbReference>
<dbReference type="Gene3D" id="3.80.10.10">
    <property type="entry name" value="Ribonuclease Inhibitor"/>
    <property type="match status" value="1"/>
</dbReference>
<keyword evidence="8" id="KW-1185">Reference proteome</keyword>
<reference evidence="8" key="1">
    <citation type="submission" date="2016-06" db="EMBL/GenBank/DDBJ databases">
        <title>Parallel loss of symbiosis genes in relatives of nitrogen-fixing non-legume Parasponia.</title>
        <authorList>
            <person name="Van Velzen R."/>
            <person name="Holmer R."/>
            <person name="Bu F."/>
            <person name="Rutten L."/>
            <person name="Van Zeijl A."/>
            <person name="Liu W."/>
            <person name="Santuari L."/>
            <person name="Cao Q."/>
            <person name="Sharma T."/>
            <person name="Shen D."/>
            <person name="Roswanjaya Y."/>
            <person name="Wardhani T."/>
            <person name="Kalhor M.S."/>
            <person name="Jansen J."/>
            <person name="Van den Hoogen J."/>
            <person name="Gungor B."/>
            <person name="Hartog M."/>
            <person name="Hontelez J."/>
            <person name="Verver J."/>
            <person name="Yang W.-C."/>
            <person name="Schijlen E."/>
            <person name="Repin R."/>
            <person name="Schilthuizen M."/>
            <person name="Schranz E."/>
            <person name="Heidstra R."/>
            <person name="Miyata K."/>
            <person name="Fedorova E."/>
            <person name="Kohlen W."/>
            <person name="Bisseling T."/>
            <person name="Smit S."/>
            <person name="Geurts R."/>
        </authorList>
    </citation>
    <scope>NUCLEOTIDE SEQUENCE [LARGE SCALE GENOMIC DNA]</scope>
    <source>
        <strain evidence="8">cv. RG33-2</strain>
    </source>
</reference>
<proteinExistence type="predicted"/>
<evidence type="ECO:0000259" key="4">
    <source>
        <dbReference type="Pfam" id="PF00931"/>
    </source>
</evidence>
<dbReference type="GO" id="GO:0043531">
    <property type="term" value="F:ADP binding"/>
    <property type="evidence" value="ECO:0007669"/>
    <property type="project" value="InterPro"/>
</dbReference>
<keyword evidence="1" id="KW-0677">Repeat</keyword>
<dbReference type="GO" id="GO:0098542">
    <property type="term" value="P:defense response to other organism"/>
    <property type="evidence" value="ECO:0007669"/>
    <property type="project" value="TreeGrafter"/>
</dbReference>
<gene>
    <name evidence="7" type="ORF">TorRG33x02_153150</name>
</gene>
<dbReference type="Proteomes" id="UP000237000">
    <property type="component" value="Unassembled WGS sequence"/>
</dbReference>
<dbReference type="Pfam" id="PF00931">
    <property type="entry name" value="NB-ARC"/>
    <property type="match status" value="1"/>
</dbReference>
<dbReference type="InterPro" id="IPR036388">
    <property type="entry name" value="WH-like_DNA-bd_sf"/>
</dbReference>
<dbReference type="InterPro" id="IPR055414">
    <property type="entry name" value="LRR_R13L4/SHOC2-like"/>
</dbReference>
<evidence type="ECO:0000259" key="6">
    <source>
        <dbReference type="Pfam" id="PF23598"/>
    </source>
</evidence>
<comment type="caution">
    <text evidence="7">The sequence shown here is derived from an EMBL/GenBank/DDBJ whole genome shotgun (WGS) entry which is preliminary data.</text>
</comment>
<dbReference type="Gene3D" id="3.40.50.300">
    <property type="entry name" value="P-loop containing nucleotide triphosphate hydrolases"/>
    <property type="match status" value="1"/>
</dbReference>
<evidence type="ECO:0000256" key="3">
    <source>
        <dbReference type="SAM" id="Phobius"/>
    </source>
</evidence>
<feature type="domain" description="NB-ARC" evidence="4">
    <location>
        <begin position="570"/>
        <end position="733"/>
    </location>
</feature>
<evidence type="ECO:0000259" key="5">
    <source>
        <dbReference type="Pfam" id="PF23559"/>
    </source>
</evidence>
<keyword evidence="3" id="KW-0812">Transmembrane</keyword>
<evidence type="ECO:0000256" key="2">
    <source>
        <dbReference type="ARBA" id="ARBA00022821"/>
    </source>
</evidence>
<dbReference type="InterPro" id="IPR032675">
    <property type="entry name" value="LRR_dom_sf"/>
</dbReference>
<dbReference type="SUPFAM" id="SSF52058">
    <property type="entry name" value="L domain-like"/>
    <property type="match status" value="1"/>
</dbReference>